<evidence type="ECO:0000256" key="1">
    <source>
        <dbReference type="SAM" id="MobiDB-lite"/>
    </source>
</evidence>
<name>A0A7R9WVY1_9STRA</name>
<dbReference type="EMBL" id="HBEF01012143">
    <property type="protein sequence ID" value="CAD8335536.1"/>
    <property type="molecule type" value="Transcribed_RNA"/>
</dbReference>
<gene>
    <name evidence="2" type="ORF">CAUS1442_LOCUS7641</name>
</gene>
<proteinExistence type="predicted"/>
<feature type="compositionally biased region" description="Polar residues" evidence="1">
    <location>
        <begin position="107"/>
        <end position="119"/>
    </location>
</feature>
<feature type="compositionally biased region" description="Polar residues" evidence="1">
    <location>
        <begin position="58"/>
        <end position="73"/>
    </location>
</feature>
<feature type="compositionally biased region" description="Low complexity" evidence="1">
    <location>
        <begin position="31"/>
        <end position="44"/>
    </location>
</feature>
<evidence type="ECO:0000313" key="2">
    <source>
        <dbReference type="EMBL" id="CAD8335536.1"/>
    </source>
</evidence>
<accession>A0A7R9WVY1</accession>
<reference evidence="2" key="1">
    <citation type="submission" date="2021-01" db="EMBL/GenBank/DDBJ databases">
        <authorList>
            <person name="Corre E."/>
            <person name="Pelletier E."/>
            <person name="Niang G."/>
            <person name="Scheremetjew M."/>
            <person name="Finn R."/>
            <person name="Kale V."/>
            <person name="Holt S."/>
            <person name="Cochrane G."/>
            <person name="Meng A."/>
            <person name="Brown T."/>
            <person name="Cohen L."/>
        </authorList>
    </citation>
    <scope>NUCLEOTIDE SEQUENCE</scope>
    <source>
        <strain evidence="2">CCMP3328</strain>
    </source>
</reference>
<protein>
    <submittedName>
        <fullName evidence="2">Uncharacterized protein</fullName>
    </submittedName>
</protein>
<organism evidence="2">
    <name type="scientific">Craspedostauros australis</name>
    <dbReference type="NCBI Taxonomy" id="1486917"/>
    <lineage>
        <taxon>Eukaryota</taxon>
        <taxon>Sar</taxon>
        <taxon>Stramenopiles</taxon>
        <taxon>Ochrophyta</taxon>
        <taxon>Bacillariophyta</taxon>
        <taxon>Bacillariophyceae</taxon>
        <taxon>Bacillariophycidae</taxon>
        <taxon>Naviculales</taxon>
        <taxon>Naviculaceae</taxon>
        <taxon>Craspedostauros</taxon>
    </lineage>
</organism>
<sequence length="139" mass="14693">MTIEDAGVPIEILIPSSSSHSMNNNLLFQKSTSSMESSSSSGCSFAPRRPLPSGGGSLTRSDSCIISVEQSTDPGHRRRGSLTFSAVSRLRRAGSSRTLGTAMNADNCGSSRNGGASTTDSRDCEPRMPPRSLQRTSPR</sequence>
<feature type="region of interest" description="Disordered" evidence="1">
    <location>
        <begin position="31"/>
        <end position="139"/>
    </location>
</feature>
<dbReference type="AlphaFoldDB" id="A0A7R9WVY1"/>